<feature type="transmembrane region" description="Helical" evidence="1">
    <location>
        <begin position="73"/>
        <end position="94"/>
    </location>
</feature>
<reference evidence="2 3" key="1">
    <citation type="submission" date="2020-08" db="EMBL/GenBank/DDBJ databases">
        <title>Genomic Encyclopedia of Type Strains, Phase IV (KMG-IV): sequencing the most valuable type-strain genomes for metagenomic binning, comparative biology and taxonomic classification.</title>
        <authorList>
            <person name="Goeker M."/>
        </authorList>
    </citation>
    <scope>NUCLEOTIDE SEQUENCE [LARGE SCALE GENOMIC DNA]</scope>
    <source>
        <strain evidence="2 3">DSM 23447</strain>
    </source>
</reference>
<proteinExistence type="predicted"/>
<evidence type="ECO:0000313" key="3">
    <source>
        <dbReference type="Proteomes" id="UP000547011"/>
    </source>
</evidence>
<dbReference type="Proteomes" id="UP000547011">
    <property type="component" value="Unassembled WGS sequence"/>
</dbReference>
<organism evidence="2 3">
    <name type="scientific">Devosia subaequoris</name>
    <dbReference type="NCBI Taxonomy" id="395930"/>
    <lineage>
        <taxon>Bacteria</taxon>
        <taxon>Pseudomonadati</taxon>
        <taxon>Pseudomonadota</taxon>
        <taxon>Alphaproteobacteria</taxon>
        <taxon>Hyphomicrobiales</taxon>
        <taxon>Devosiaceae</taxon>
        <taxon>Devosia</taxon>
    </lineage>
</organism>
<name>A0A7W6NCE0_9HYPH</name>
<dbReference type="RefSeq" id="WP_183312331.1">
    <property type="nucleotide sequence ID" value="NZ_JACIEW010000009.1"/>
</dbReference>
<keyword evidence="3" id="KW-1185">Reference proteome</keyword>
<sequence>METLFYTMMPLAATGFAWVAYRHPAEYGKVSGVIILLGLAVLVGIAGFSIGWNSAVARVEDQATDIPKAMPEYLWLILYWTMGVIAYLHLLQLLPIIGIKHKPD</sequence>
<keyword evidence="1" id="KW-1133">Transmembrane helix</keyword>
<evidence type="ECO:0000256" key="1">
    <source>
        <dbReference type="SAM" id="Phobius"/>
    </source>
</evidence>
<feature type="transmembrane region" description="Helical" evidence="1">
    <location>
        <begin position="33"/>
        <end position="53"/>
    </location>
</feature>
<accession>A0A7W6NCE0</accession>
<evidence type="ECO:0000313" key="2">
    <source>
        <dbReference type="EMBL" id="MBB4053544.1"/>
    </source>
</evidence>
<protein>
    <submittedName>
        <fullName evidence="2">Divalent metal cation (Fe/Co/Zn/Cd) transporter</fullName>
    </submittedName>
</protein>
<dbReference type="EMBL" id="JACIEW010000009">
    <property type="protein sequence ID" value="MBB4053544.1"/>
    <property type="molecule type" value="Genomic_DNA"/>
</dbReference>
<feature type="transmembrane region" description="Helical" evidence="1">
    <location>
        <begin position="6"/>
        <end position="21"/>
    </location>
</feature>
<gene>
    <name evidence="2" type="ORF">GGR20_003206</name>
</gene>
<keyword evidence="1" id="KW-0472">Membrane</keyword>
<dbReference type="AlphaFoldDB" id="A0A7W6NCE0"/>
<keyword evidence="1" id="KW-0812">Transmembrane</keyword>
<comment type="caution">
    <text evidence="2">The sequence shown here is derived from an EMBL/GenBank/DDBJ whole genome shotgun (WGS) entry which is preliminary data.</text>
</comment>